<dbReference type="Proteomes" id="UP001501586">
    <property type="component" value="Unassembled WGS sequence"/>
</dbReference>
<dbReference type="EMBL" id="BAABAZ010000004">
    <property type="protein sequence ID" value="GAA4283689.1"/>
    <property type="molecule type" value="Genomic_DNA"/>
</dbReference>
<gene>
    <name evidence="3" type="ORF">GCM10022261_12200</name>
</gene>
<feature type="domain" description="S-adenosylmethionine-dependent methyltransferase Rv2258c-like winged HTH" evidence="2">
    <location>
        <begin position="25"/>
        <end position="97"/>
    </location>
</feature>
<dbReference type="SUPFAM" id="SSF46785">
    <property type="entry name" value="Winged helix' DNA-binding domain"/>
    <property type="match status" value="1"/>
</dbReference>
<feature type="domain" description="Methyltransferase" evidence="1">
    <location>
        <begin position="170"/>
        <end position="288"/>
    </location>
</feature>
<keyword evidence="4" id="KW-1185">Reference proteome</keyword>
<evidence type="ECO:0000259" key="2">
    <source>
        <dbReference type="Pfam" id="PF21320"/>
    </source>
</evidence>
<dbReference type="RefSeq" id="WP_236863767.1">
    <property type="nucleotide sequence ID" value="NZ_BAABAZ010000004.1"/>
</dbReference>
<dbReference type="InterPro" id="IPR036388">
    <property type="entry name" value="WH-like_DNA-bd_sf"/>
</dbReference>
<dbReference type="Pfam" id="PF13847">
    <property type="entry name" value="Methyltransf_31"/>
    <property type="match status" value="1"/>
</dbReference>
<comment type="caution">
    <text evidence="3">The sequence shown here is derived from an EMBL/GenBank/DDBJ whole genome shotgun (WGS) entry which is preliminary data.</text>
</comment>
<proteinExistence type="predicted"/>
<dbReference type="SUPFAM" id="SSF53335">
    <property type="entry name" value="S-adenosyl-L-methionine-dependent methyltransferases"/>
    <property type="match status" value="1"/>
</dbReference>
<protein>
    <submittedName>
        <fullName evidence="3">Class I SAM-dependent methyltransferase</fullName>
    </submittedName>
</protein>
<dbReference type="Gene3D" id="3.40.50.150">
    <property type="entry name" value="Vaccinia Virus protein VP39"/>
    <property type="match status" value="1"/>
</dbReference>
<evidence type="ECO:0000313" key="4">
    <source>
        <dbReference type="Proteomes" id="UP001501586"/>
    </source>
</evidence>
<dbReference type="PANTHER" id="PTHR45128:SF2">
    <property type="entry name" value="METHYLTRANSFERASE DOMAIN-CONTAINING PROTEIN"/>
    <property type="match status" value="1"/>
</dbReference>
<dbReference type="PANTHER" id="PTHR45128">
    <property type="entry name" value="METHYLTRANSFERASE TYPE 11"/>
    <property type="match status" value="1"/>
</dbReference>
<dbReference type="InterPro" id="IPR025714">
    <property type="entry name" value="Methyltranfer_dom"/>
</dbReference>
<accession>A0ABP8EIA0</accession>
<keyword evidence="3" id="KW-0489">Methyltransferase</keyword>
<name>A0ABP8EIA0_9MICO</name>
<dbReference type="CDD" id="cd02440">
    <property type="entry name" value="AdoMet_MTases"/>
    <property type="match status" value="1"/>
</dbReference>
<dbReference type="Pfam" id="PF21320">
    <property type="entry name" value="WHD_Rv2258c"/>
    <property type="match status" value="1"/>
</dbReference>
<dbReference type="InterPro" id="IPR053173">
    <property type="entry name" value="SAM-binding_MTase"/>
</dbReference>
<dbReference type="Gene3D" id="1.10.10.10">
    <property type="entry name" value="Winged helix-like DNA-binding domain superfamily/Winged helix DNA-binding domain"/>
    <property type="match status" value="1"/>
</dbReference>
<dbReference type="GO" id="GO:0032259">
    <property type="term" value="P:methylation"/>
    <property type="evidence" value="ECO:0007669"/>
    <property type="project" value="UniProtKB-KW"/>
</dbReference>
<evidence type="ECO:0000313" key="3">
    <source>
        <dbReference type="EMBL" id="GAA4283689.1"/>
    </source>
</evidence>
<reference evidence="4" key="1">
    <citation type="journal article" date="2019" name="Int. J. Syst. Evol. Microbiol.">
        <title>The Global Catalogue of Microorganisms (GCM) 10K type strain sequencing project: providing services to taxonomists for standard genome sequencing and annotation.</title>
        <authorList>
            <consortium name="The Broad Institute Genomics Platform"/>
            <consortium name="The Broad Institute Genome Sequencing Center for Infectious Disease"/>
            <person name="Wu L."/>
            <person name="Ma J."/>
        </authorList>
    </citation>
    <scope>NUCLEOTIDE SEQUENCE [LARGE SCALE GENOMIC DNA]</scope>
    <source>
        <strain evidence="4">JCM 17458</strain>
    </source>
</reference>
<dbReference type="InterPro" id="IPR036390">
    <property type="entry name" value="WH_DNA-bd_sf"/>
</dbReference>
<evidence type="ECO:0000259" key="1">
    <source>
        <dbReference type="Pfam" id="PF13847"/>
    </source>
</evidence>
<dbReference type="InterPro" id="IPR029063">
    <property type="entry name" value="SAM-dependent_MTases_sf"/>
</dbReference>
<sequence length="351" mass="36580">MTAHDLDAAVAQHAQELLMQATATATTAMILVGDRLGLYQALADAGPVTSSRLAEHAGCSERYVREWLAQQTAAGVLAYDPADETFSLPQVRAAVLTDPALVGACMTAGSMFRDLDAVLHAFRSGEGIPWGEHDPMVFAATARFWGGQYRAHLVTEWIPALDGVAEALAAGAKVADVGTGQGAALIILAEAFPRSRFIGFDPHEPSIEAARQQASAAGVADRVAFEVDDSSGYPGRDYDLVTFFDTFHDLGDPVGAAAHALRALAPGGSLLLVEPQAADDLAANLSNPAAPIGYAASTTMCTANSLSQPVGTALGGQAGERRLRAVLGEAGFGEVRRAADSPFNLVLQARR</sequence>
<dbReference type="GO" id="GO:0008168">
    <property type="term" value="F:methyltransferase activity"/>
    <property type="evidence" value="ECO:0007669"/>
    <property type="project" value="UniProtKB-KW"/>
</dbReference>
<keyword evidence="3" id="KW-0808">Transferase</keyword>
<dbReference type="InterPro" id="IPR048711">
    <property type="entry name" value="WHD_Rv2258c"/>
</dbReference>
<organism evidence="3 4">
    <name type="scientific">Brevibacterium daeguense</name>
    <dbReference type="NCBI Taxonomy" id="909936"/>
    <lineage>
        <taxon>Bacteria</taxon>
        <taxon>Bacillati</taxon>
        <taxon>Actinomycetota</taxon>
        <taxon>Actinomycetes</taxon>
        <taxon>Micrococcales</taxon>
        <taxon>Brevibacteriaceae</taxon>
        <taxon>Brevibacterium</taxon>
    </lineage>
</organism>